<dbReference type="Proteomes" id="UP000243950">
    <property type="component" value="Unassembled WGS sequence"/>
</dbReference>
<dbReference type="SUPFAM" id="SSF53067">
    <property type="entry name" value="Actin-like ATPase domain"/>
    <property type="match status" value="1"/>
</dbReference>
<dbReference type="EMBL" id="FOMO01000011">
    <property type="protein sequence ID" value="SFE20675.1"/>
    <property type="molecule type" value="Genomic_DNA"/>
</dbReference>
<dbReference type="InterPro" id="IPR043129">
    <property type="entry name" value="ATPase_NBD"/>
</dbReference>
<dbReference type="Gene3D" id="3.40.367.20">
    <property type="match status" value="1"/>
</dbReference>
<name>A0A1I1YM58_PSEOC</name>
<keyword evidence="2 3" id="KW-0418">Kinase</keyword>
<proteinExistence type="inferred from homology"/>
<dbReference type="HAMAP" id="MF_00524">
    <property type="entry name" value="Glucokinase"/>
    <property type="match status" value="1"/>
</dbReference>
<keyword evidence="3" id="KW-0324">Glycolysis</keyword>
<keyword evidence="3" id="KW-0067">ATP-binding</keyword>
<dbReference type="InterPro" id="IPR003836">
    <property type="entry name" value="Glucokinase"/>
</dbReference>
<accession>A0A1I1YM58</accession>
<dbReference type="GO" id="GO:0005524">
    <property type="term" value="F:ATP binding"/>
    <property type="evidence" value="ECO:0007669"/>
    <property type="project" value="UniProtKB-UniRule"/>
</dbReference>
<dbReference type="Gene3D" id="3.30.420.40">
    <property type="match status" value="1"/>
</dbReference>
<comment type="catalytic activity">
    <reaction evidence="3">
        <text>D-glucose + ATP = D-glucose 6-phosphate + ADP + H(+)</text>
        <dbReference type="Rhea" id="RHEA:17825"/>
        <dbReference type="ChEBI" id="CHEBI:4167"/>
        <dbReference type="ChEBI" id="CHEBI:15378"/>
        <dbReference type="ChEBI" id="CHEBI:30616"/>
        <dbReference type="ChEBI" id="CHEBI:61548"/>
        <dbReference type="ChEBI" id="CHEBI:456216"/>
        <dbReference type="EC" id="2.7.1.2"/>
    </reaction>
</comment>
<evidence type="ECO:0000256" key="1">
    <source>
        <dbReference type="ARBA" id="ARBA00022679"/>
    </source>
</evidence>
<dbReference type="GO" id="GO:0005536">
    <property type="term" value="F:D-glucose binding"/>
    <property type="evidence" value="ECO:0007669"/>
    <property type="project" value="InterPro"/>
</dbReference>
<dbReference type="PANTHER" id="PTHR47690">
    <property type="entry name" value="GLUCOKINASE"/>
    <property type="match status" value="1"/>
</dbReference>
<protein>
    <recommendedName>
        <fullName evidence="3">Glucokinase</fullName>
        <ecNumber evidence="3">2.7.1.2</ecNumber>
    </recommendedName>
    <alternativeName>
        <fullName evidence="3">Glucose kinase</fullName>
    </alternativeName>
</protein>
<evidence type="ECO:0000256" key="2">
    <source>
        <dbReference type="ARBA" id="ARBA00022777"/>
    </source>
</evidence>
<dbReference type="GO" id="GO:0006096">
    <property type="term" value="P:glycolytic process"/>
    <property type="evidence" value="ECO:0007669"/>
    <property type="project" value="UniProtKB-UniRule"/>
</dbReference>
<dbReference type="EC" id="2.7.1.2" evidence="3"/>
<keyword evidence="1 3" id="KW-0808">Transferase</keyword>
<comment type="similarity">
    <text evidence="3 4">Belongs to the bacterial glucokinase family.</text>
</comment>
<dbReference type="PANTHER" id="PTHR47690:SF1">
    <property type="entry name" value="GLUCOKINASE"/>
    <property type="match status" value="1"/>
</dbReference>
<sequence>MSLALVGDIGGTNARFALWRDGGLHGVRVSATADHATVEQAIAAYLAAEGLALGDVETICLACAGPVEIDPFRFTNNAWRIDRQAFCAELQVRELLLLNDFSAMALGMTCLQDDEYVNVCPGEAQPGRPAVVIGAGTGLGVGTLLSLPDGSWHALPGEGGHVDLPVGSNREALIWQALHRQLGHVSAEAGALSGNGLLALYRATCAVDGQQASLQSAAQVTRAALDGEPLAVGVLEQFCCLLGRVAGNNVLTVGGRGGVYIAGGMVPRFADFFMASGFSRSLRDKGCMSDYFDGLPVWLVTAPYPGLVGAGVAVEQHLQRN</sequence>
<dbReference type="CDD" id="cd24008">
    <property type="entry name" value="ASKHA_NBD_GLK"/>
    <property type="match status" value="1"/>
</dbReference>
<gene>
    <name evidence="3" type="primary">glk</name>
    <name evidence="5" type="ORF">SAMN05216372_11183</name>
</gene>
<dbReference type="GO" id="GO:0004340">
    <property type="term" value="F:glucokinase activity"/>
    <property type="evidence" value="ECO:0007669"/>
    <property type="project" value="UniProtKB-UniRule"/>
</dbReference>
<dbReference type="RefSeq" id="WP_093506914.1">
    <property type="nucleotide sequence ID" value="NZ_BSSG01000011.1"/>
</dbReference>
<dbReference type="NCBIfam" id="TIGR00749">
    <property type="entry name" value="glk"/>
    <property type="match status" value="1"/>
</dbReference>
<feature type="binding site" evidence="3">
    <location>
        <begin position="7"/>
        <end position="12"/>
    </location>
    <ligand>
        <name>ATP</name>
        <dbReference type="ChEBI" id="CHEBI:30616"/>
    </ligand>
</feature>
<dbReference type="AlphaFoldDB" id="A0A1I1YM58"/>
<keyword evidence="3" id="KW-0547">Nucleotide-binding</keyword>
<dbReference type="InterPro" id="IPR050201">
    <property type="entry name" value="Bacterial_glucokinase"/>
</dbReference>
<organism evidence="5 6">
    <name type="scientific">Pseudomonas straminea</name>
    <dbReference type="NCBI Taxonomy" id="47882"/>
    <lineage>
        <taxon>Bacteria</taxon>
        <taxon>Pseudomonadati</taxon>
        <taxon>Pseudomonadota</taxon>
        <taxon>Gammaproteobacteria</taxon>
        <taxon>Pseudomonadales</taxon>
        <taxon>Pseudomonadaceae</taxon>
        <taxon>Phytopseudomonas</taxon>
    </lineage>
</organism>
<evidence type="ECO:0000313" key="5">
    <source>
        <dbReference type="EMBL" id="SFE20675.1"/>
    </source>
</evidence>
<comment type="subcellular location">
    <subcellularLocation>
        <location evidence="3">Cytoplasm</location>
    </subcellularLocation>
</comment>
<keyword evidence="6" id="KW-1185">Reference proteome</keyword>
<keyword evidence="3" id="KW-0963">Cytoplasm</keyword>
<reference evidence="6" key="1">
    <citation type="submission" date="2016-10" db="EMBL/GenBank/DDBJ databases">
        <authorList>
            <person name="Varghese N."/>
            <person name="Submissions S."/>
        </authorList>
    </citation>
    <scope>NUCLEOTIDE SEQUENCE [LARGE SCALE GENOMIC DNA]</scope>
    <source>
        <strain evidence="6">JCM 2783</strain>
    </source>
</reference>
<evidence type="ECO:0000256" key="3">
    <source>
        <dbReference type="HAMAP-Rule" id="MF_00524"/>
    </source>
</evidence>
<dbReference type="Pfam" id="PF02685">
    <property type="entry name" value="Glucokinase"/>
    <property type="match status" value="1"/>
</dbReference>
<evidence type="ECO:0000313" key="6">
    <source>
        <dbReference type="Proteomes" id="UP000243950"/>
    </source>
</evidence>
<dbReference type="NCBIfam" id="NF001415">
    <property type="entry name" value="PRK00292.1-2"/>
    <property type="match status" value="1"/>
</dbReference>
<evidence type="ECO:0000256" key="4">
    <source>
        <dbReference type="RuleBase" id="RU004046"/>
    </source>
</evidence>
<dbReference type="GO" id="GO:0005829">
    <property type="term" value="C:cytosol"/>
    <property type="evidence" value="ECO:0007669"/>
    <property type="project" value="TreeGrafter"/>
</dbReference>